<evidence type="ECO:0000313" key="5">
    <source>
        <dbReference type="EMBL" id="TKB51622.1"/>
    </source>
</evidence>
<dbReference type="PANTHER" id="PTHR43213">
    <property type="entry name" value="BIFUNCTIONAL DTTP/UTP PYROPHOSPHATASE/METHYLTRANSFERASE PROTEIN-RELATED"/>
    <property type="match status" value="1"/>
</dbReference>
<comment type="cofactor">
    <cofactor evidence="1 4">
        <name>a divalent metal cation</name>
        <dbReference type="ChEBI" id="CHEBI:60240"/>
    </cofactor>
</comment>
<name>A0A4U1BK72_9GAMM</name>
<protein>
    <recommendedName>
        <fullName evidence="4">dTTP/UTP pyrophosphatase</fullName>
        <shortName evidence="4">dTTPase/UTPase</shortName>
        <ecNumber evidence="4">3.6.1.9</ecNumber>
    </recommendedName>
    <alternativeName>
        <fullName evidence="4">Nucleoside triphosphate pyrophosphatase</fullName>
    </alternativeName>
    <alternativeName>
        <fullName evidence="4">Nucleotide pyrophosphatase</fullName>
        <shortName evidence="4">Nucleotide PPase</shortName>
    </alternativeName>
</protein>
<evidence type="ECO:0000313" key="6">
    <source>
        <dbReference type="Proteomes" id="UP000305674"/>
    </source>
</evidence>
<feature type="site" description="Important for substrate specificity" evidence="4">
    <location>
        <position position="12"/>
    </location>
</feature>
<reference evidence="5 6" key="1">
    <citation type="submission" date="2019-04" db="EMBL/GenBank/DDBJ databases">
        <authorList>
            <person name="Hwang J.C."/>
        </authorList>
    </citation>
    <scope>NUCLEOTIDE SEQUENCE [LARGE SCALE GENOMIC DNA]</scope>
    <source>
        <strain evidence="5 6">IMCC35001</strain>
    </source>
</reference>
<organism evidence="5 6">
    <name type="scientific">Ferrimonas sediminicola</name>
    <dbReference type="NCBI Taxonomy" id="2569538"/>
    <lineage>
        <taxon>Bacteria</taxon>
        <taxon>Pseudomonadati</taxon>
        <taxon>Pseudomonadota</taxon>
        <taxon>Gammaproteobacteria</taxon>
        <taxon>Alteromonadales</taxon>
        <taxon>Ferrimonadaceae</taxon>
        <taxon>Ferrimonas</taxon>
    </lineage>
</organism>
<comment type="similarity">
    <text evidence="4">Belongs to the Maf family. YhdE subfamily.</text>
</comment>
<evidence type="ECO:0000256" key="4">
    <source>
        <dbReference type="HAMAP-Rule" id="MF_00528"/>
    </source>
</evidence>
<dbReference type="SUPFAM" id="SSF52972">
    <property type="entry name" value="ITPase-like"/>
    <property type="match status" value="1"/>
</dbReference>
<dbReference type="GO" id="GO:0036221">
    <property type="term" value="F:UTP diphosphatase activity"/>
    <property type="evidence" value="ECO:0007669"/>
    <property type="project" value="RHEA"/>
</dbReference>
<dbReference type="InterPro" id="IPR003697">
    <property type="entry name" value="Maf-like"/>
</dbReference>
<comment type="catalytic activity">
    <reaction evidence="4">
        <text>UTP + H2O = UMP + diphosphate + H(+)</text>
        <dbReference type="Rhea" id="RHEA:29395"/>
        <dbReference type="ChEBI" id="CHEBI:15377"/>
        <dbReference type="ChEBI" id="CHEBI:15378"/>
        <dbReference type="ChEBI" id="CHEBI:33019"/>
        <dbReference type="ChEBI" id="CHEBI:46398"/>
        <dbReference type="ChEBI" id="CHEBI:57865"/>
        <dbReference type="EC" id="3.6.1.9"/>
    </reaction>
</comment>
<dbReference type="NCBIfam" id="TIGR00172">
    <property type="entry name" value="maf"/>
    <property type="match status" value="1"/>
</dbReference>
<keyword evidence="3 4" id="KW-0546">Nucleotide metabolism</keyword>
<proteinExistence type="inferred from homology"/>
<evidence type="ECO:0000256" key="1">
    <source>
        <dbReference type="ARBA" id="ARBA00001968"/>
    </source>
</evidence>
<dbReference type="GO" id="GO:0005737">
    <property type="term" value="C:cytoplasm"/>
    <property type="evidence" value="ECO:0007669"/>
    <property type="project" value="UniProtKB-SubCell"/>
</dbReference>
<dbReference type="Proteomes" id="UP000305674">
    <property type="component" value="Unassembled WGS sequence"/>
</dbReference>
<gene>
    <name evidence="5" type="ORF">FCL40_01295</name>
</gene>
<keyword evidence="4" id="KW-0963">Cytoplasm</keyword>
<evidence type="ECO:0000256" key="3">
    <source>
        <dbReference type="ARBA" id="ARBA00023080"/>
    </source>
</evidence>
<dbReference type="PIRSF" id="PIRSF006305">
    <property type="entry name" value="Maf"/>
    <property type="match status" value="1"/>
</dbReference>
<comment type="subcellular location">
    <subcellularLocation>
        <location evidence="4">Cytoplasm</location>
    </subcellularLocation>
</comment>
<dbReference type="GO" id="GO:0009117">
    <property type="term" value="P:nucleotide metabolic process"/>
    <property type="evidence" value="ECO:0007669"/>
    <property type="project" value="UniProtKB-KW"/>
</dbReference>
<dbReference type="Pfam" id="PF02545">
    <property type="entry name" value="Maf"/>
    <property type="match status" value="1"/>
</dbReference>
<dbReference type="CDD" id="cd00555">
    <property type="entry name" value="Maf"/>
    <property type="match status" value="1"/>
</dbReference>
<dbReference type="PANTHER" id="PTHR43213:SF5">
    <property type="entry name" value="BIFUNCTIONAL DTTP_UTP PYROPHOSPHATASE_METHYLTRANSFERASE PROTEIN-RELATED"/>
    <property type="match status" value="1"/>
</dbReference>
<evidence type="ECO:0000256" key="2">
    <source>
        <dbReference type="ARBA" id="ARBA00022801"/>
    </source>
</evidence>
<dbReference type="InterPro" id="IPR029001">
    <property type="entry name" value="ITPase-like_fam"/>
</dbReference>
<feature type="site" description="Important for substrate specificity" evidence="4">
    <location>
        <position position="153"/>
    </location>
</feature>
<dbReference type="OrthoDB" id="9807767at2"/>
<comment type="catalytic activity">
    <reaction evidence="4">
        <text>dTTP + H2O = dTMP + diphosphate + H(+)</text>
        <dbReference type="Rhea" id="RHEA:28534"/>
        <dbReference type="ChEBI" id="CHEBI:15377"/>
        <dbReference type="ChEBI" id="CHEBI:15378"/>
        <dbReference type="ChEBI" id="CHEBI:33019"/>
        <dbReference type="ChEBI" id="CHEBI:37568"/>
        <dbReference type="ChEBI" id="CHEBI:63528"/>
        <dbReference type="EC" id="3.6.1.9"/>
    </reaction>
</comment>
<keyword evidence="2 4" id="KW-0378">Hydrolase</keyword>
<dbReference type="GO" id="GO:0036218">
    <property type="term" value="F:dTTP diphosphatase activity"/>
    <property type="evidence" value="ECO:0007669"/>
    <property type="project" value="RHEA"/>
</dbReference>
<accession>A0A4U1BK72</accession>
<comment type="function">
    <text evidence="4">Nucleoside triphosphate pyrophosphatase that hydrolyzes dTTP and UTP. May have a dual role in cell division arrest and in preventing the incorporation of modified nucleotides into cellular nucleic acids.</text>
</comment>
<dbReference type="HAMAP" id="MF_00528">
    <property type="entry name" value="Maf"/>
    <property type="match status" value="1"/>
</dbReference>
<dbReference type="AlphaFoldDB" id="A0A4U1BK72"/>
<dbReference type="EC" id="3.6.1.9" evidence="4"/>
<comment type="caution">
    <text evidence="5">The sequence shown here is derived from an EMBL/GenBank/DDBJ whole genome shotgun (WGS) entry which is preliminary data.</text>
</comment>
<feature type="active site" description="Proton acceptor" evidence="4">
    <location>
        <position position="70"/>
    </location>
</feature>
<dbReference type="EMBL" id="SWCI01000001">
    <property type="protein sequence ID" value="TKB51622.1"/>
    <property type="molecule type" value="Genomic_DNA"/>
</dbReference>
<dbReference type="Gene3D" id="3.90.950.10">
    <property type="match status" value="1"/>
</dbReference>
<keyword evidence="6" id="KW-1185">Reference proteome</keyword>
<sequence length="185" mass="19870">MPNCFLASSSPRRRELLGQLGCQFDCVSPEIDETPGDRESPTDYVARLAREKAWAGEALTDGSRPVLGSDTVVVLDGRILGKPRDQADAEATLAALRGRSHQVMTAVAVVWRERLEQALVVTEVTFGAMTAEQIRDYVAGGEPMDKAGSYGIQGEGGAFVKAINGSYSAVVGLPLVETRELLSRF</sequence>
<feature type="site" description="Important for substrate specificity" evidence="4">
    <location>
        <position position="71"/>
    </location>
</feature>
<comment type="caution">
    <text evidence="4">Lacks conserved residue(s) required for the propagation of feature annotation.</text>
</comment>